<dbReference type="RefSeq" id="WP_135244925.1">
    <property type="nucleotide sequence ID" value="NZ_SIHO01000001.1"/>
</dbReference>
<protein>
    <submittedName>
        <fullName evidence="2">DUF2252 domain-containing protein</fullName>
    </submittedName>
</protein>
<comment type="caution">
    <text evidence="2">The sequence shown here is derived from an EMBL/GenBank/DDBJ whole genome shotgun (WGS) entry which is preliminary data.</text>
</comment>
<evidence type="ECO:0000313" key="3">
    <source>
        <dbReference type="Proteomes" id="UP000297737"/>
    </source>
</evidence>
<accession>A0A4Y9ERW7</accession>
<feature type="region of interest" description="Disordered" evidence="1">
    <location>
        <begin position="1"/>
        <end position="20"/>
    </location>
</feature>
<proteinExistence type="predicted"/>
<dbReference type="EMBL" id="SIHO01000001">
    <property type="protein sequence ID" value="TFU06202.1"/>
    <property type="molecule type" value="Genomic_DNA"/>
</dbReference>
<evidence type="ECO:0000313" key="2">
    <source>
        <dbReference type="EMBL" id="TFU06202.1"/>
    </source>
</evidence>
<dbReference type="Proteomes" id="UP000297737">
    <property type="component" value="Unassembled WGS sequence"/>
</dbReference>
<dbReference type="PANTHER" id="PTHR39441:SF1">
    <property type="entry name" value="DUF2252 DOMAIN-CONTAINING PROTEIN"/>
    <property type="match status" value="1"/>
</dbReference>
<dbReference type="PANTHER" id="PTHR39441">
    <property type="entry name" value="DUF2252 DOMAIN-CONTAINING PROTEIN"/>
    <property type="match status" value="1"/>
</dbReference>
<name>A0A4Y9ERW7_9SPHN</name>
<evidence type="ECO:0000256" key="1">
    <source>
        <dbReference type="SAM" id="MobiDB-lite"/>
    </source>
</evidence>
<organism evidence="2 3">
    <name type="scientific">Glacieibacterium arshaanense</name>
    <dbReference type="NCBI Taxonomy" id="2511025"/>
    <lineage>
        <taxon>Bacteria</taxon>
        <taxon>Pseudomonadati</taxon>
        <taxon>Pseudomonadota</taxon>
        <taxon>Alphaproteobacteria</taxon>
        <taxon>Sphingomonadales</taxon>
        <taxon>Sphingosinicellaceae</taxon>
        <taxon>Glacieibacterium</taxon>
    </lineage>
</organism>
<dbReference type="Pfam" id="PF10009">
    <property type="entry name" value="DUF2252"/>
    <property type="match status" value="1"/>
</dbReference>
<gene>
    <name evidence="2" type="ORF">EUV02_04110</name>
</gene>
<feature type="compositionally biased region" description="Basic residues" evidence="1">
    <location>
        <begin position="1"/>
        <end position="11"/>
    </location>
</feature>
<dbReference type="AlphaFoldDB" id="A0A4Y9ERW7"/>
<keyword evidence="3" id="KW-1185">Reference proteome</keyword>
<dbReference type="InterPro" id="IPR018721">
    <property type="entry name" value="DUF2252"/>
</dbReference>
<sequence length="472" mass="52181">MAKTPASKRIRSKEERRTAGKTLRVNCPRDAHGKVIIGSDPDRDIVKLIKAQNKGRLENLLPVRHGRMSQSAFAFFRGTAGLQAHDLAGTPHSGIIVQACGDCHLMNFGGFATPERTLAFDINDFDETLPAPFEWDIKRLAASFVVAARWRGFKAADARRITVRMVRAYRESMLERVDAGVLEAWYSRISFEDIKKIAGDDVEAVSRIEALESAAQERTHENVFAKLVSSDGGKVHIFDEPPLIYHPDDRDLSRNVVIKFLEDYRATLPEERQMLYDRYHFVDLALKVVGVGSVGTRCFIALLLADPDDPLFLQIKEARPSVLEPYVPKAVRAARHAGHNGHRVVLGQRLMQAASDIFLGWATGSGGGYEFYVRQLRDMKVAPMIETQSPAIMRSYAKLCGLGLARAHDKAGDAAQIAGYLGKSDAFDEAIGDYAEGYADQVERDYTAFVTAIRTGKLVSDTMPGALETALG</sequence>
<reference evidence="2 3" key="1">
    <citation type="submission" date="2019-02" db="EMBL/GenBank/DDBJ databases">
        <title>Polymorphobacter sp. isolated from the lake at the Tibet of China.</title>
        <authorList>
            <person name="Li A."/>
        </authorList>
    </citation>
    <scope>NUCLEOTIDE SEQUENCE [LARGE SCALE GENOMIC DNA]</scope>
    <source>
        <strain evidence="2 3">DJ1R-1</strain>
    </source>
</reference>
<dbReference type="OrthoDB" id="1491115at2"/>